<comment type="caution">
    <text evidence="2">The sequence shown here is derived from an EMBL/GenBank/DDBJ whole genome shotgun (WGS) entry which is preliminary data.</text>
</comment>
<feature type="compositionally biased region" description="Basic and acidic residues" evidence="1">
    <location>
        <begin position="7"/>
        <end position="32"/>
    </location>
</feature>
<reference evidence="2" key="1">
    <citation type="journal article" date="2014" name="Front. Microbiol.">
        <title>High frequency of phylogenetically diverse reductive dehalogenase-homologous genes in deep subseafloor sedimentary metagenomes.</title>
        <authorList>
            <person name="Kawai M."/>
            <person name="Futagami T."/>
            <person name="Toyoda A."/>
            <person name="Takaki Y."/>
            <person name="Nishi S."/>
            <person name="Hori S."/>
            <person name="Arai W."/>
            <person name="Tsubouchi T."/>
            <person name="Morono Y."/>
            <person name="Uchiyama I."/>
            <person name="Ito T."/>
            <person name="Fujiyama A."/>
            <person name="Inagaki F."/>
            <person name="Takami H."/>
        </authorList>
    </citation>
    <scope>NUCLEOTIDE SEQUENCE</scope>
    <source>
        <strain evidence="2">Expedition CK06-06</strain>
    </source>
</reference>
<dbReference type="AlphaFoldDB" id="X0T0U3"/>
<feature type="region of interest" description="Disordered" evidence="1">
    <location>
        <begin position="1"/>
        <end position="32"/>
    </location>
</feature>
<gene>
    <name evidence="2" type="ORF">S01H1_28964</name>
</gene>
<accession>X0T0U3</accession>
<sequence>MTQIKTYRSERKTEAQKIAEEERKRETAQIKADERRASLAAAADADIQKEAAKIVLEKEKKRVPPDTDSIKLHEEEKKAQREADEARLEGLVQEHKKGKRTFYAGMKMAFGAAMKDMERSQEAARLSVRLGVSNPITSGVMGVGEGSGMIQDQVRFVEAVCKR</sequence>
<evidence type="ECO:0000256" key="1">
    <source>
        <dbReference type="SAM" id="MobiDB-lite"/>
    </source>
</evidence>
<protein>
    <submittedName>
        <fullName evidence="2">Uncharacterized protein</fullName>
    </submittedName>
</protein>
<name>X0T0U3_9ZZZZ</name>
<dbReference type="EMBL" id="BARS01017733">
    <property type="protein sequence ID" value="GAF87063.1"/>
    <property type="molecule type" value="Genomic_DNA"/>
</dbReference>
<feature type="region of interest" description="Disordered" evidence="1">
    <location>
        <begin position="60"/>
        <end position="85"/>
    </location>
</feature>
<proteinExistence type="predicted"/>
<feature type="non-terminal residue" evidence="2">
    <location>
        <position position="163"/>
    </location>
</feature>
<evidence type="ECO:0000313" key="2">
    <source>
        <dbReference type="EMBL" id="GAF87063.1"/>
    </source>
</evidence>
<organism evidence="2">
    <name type="scientific">marine sediment metagenome</name>
    <dbReference type="NCBI Taxonomy" id="412755"/>
    <lineage>
        <taxon>unclassified sequences</taxon>
        <taxon>metagenomes</taxon>
        <taxon>ecological metagenomes</taxon>
    </lineage>
</organism>